<comment type="caution">
    <text evidence="2">The sequence shown here is derived from an EMBL/GenBank/DDBJ whole genome shotgun (WGS) entry which is preliminary data.</text>
</comment>
<evidence type="ECO:0000256" key="1">
    <source>
        <dbReference type="SAM" id="MobiDB-lite"/>
    </source>
</evidence>
<feature type="compositionally biased region" description="Polar residues" evidence="1">
    <location>
        <begin position="10"/>
        <end position="22"/>
    </location>
</feature>
<evidence type="ECO:0000313" key="3">
    <source>
        <dbReference type="Proteomes" id="UP000743370"/>
    </source>
</evidence>
<feature type="compositionally biased region" description="Polar residues" evidence="1">
    <location>
        <begin position="78"/>
        <end position="101"/>
    </location>
</feature>
<sequence length="147" mass="16666">MIKLTKKVDSNSFDSSTYTHNSDIGKGFNRTGKVVKIRLTRCTRFGRVLNAFWTRFERVLTQTMARRSPPPPPSPSPAQSDVSNLKVDSNSFDSSTYTRNSDIGKGFNRTGKVVKIRLTRSLDQRSFRAKFGATRRNSKTEERRGTV</sequence>
<dbReference type="EMBL" id="JABFOF010000006">
    <property type="protein sequence ID" value="KAG2395933.1"/>
    <property type="molecule type" value="Genomic_DNA"/>
</dbReference>
<dbReference type="Proteomes" id="UP000743370">
    <property type="component" value="Unassembled WGS sequence"/>
</dbReference>
<accession>A0A8T0KBQ0</accession>
<organism evidence="2 3">
    <name type="scientific">Phaseolus angularis</name>
    <name type="common">Azuki bean</name>
    <name type="synonym">Vigna angularis</name>
    <dbReference type="NCBI Taxonomy" id="3914"/>
    <lineage>
        <taxon>Eukaryota</taxon>
        <taxon>Viridiplantae</taxon>
        <taxon>Streptophyta</taxon>
        <taxon>Embryophyta</taxon>
        <taxon>Tracheophyta</taxon>
        <taxon>Spermatophyta</taxon>
        <taxon>Magnoliopsida</taxon>
        <taxon>eudicotyledons</taxon>
        <taxon>Gunneridae</taxon>
        <taxon>Pentapetalae</taxon>
        <taxon>rosids</taxon>
        <taxon>fabids</taxon>
        <taxon>Fabales</taxon>
        <taxon>Fabaceae</taxon>
        <taxon>Papilionoideae</taxon>
        <taxon>50 kb inversion clade</taxon>
        <taxon>NPAAA clade</taxon>
        <taxon>indigoferoid/millettioid clade</taxon>
        <taxon>Phaseoleae</taxon>
        <taxon>Vigna</taxon>
    </lineage>
</organism>
<feature type="region of interest" description="Disordered" evidence="1">
    <location>
        <begin position="1"/>
        <end position="25"/>
    </location>
</feature>
<name>A0A8T0KBQ0_PHAAN</name>
<evidence type="ECO:0000313" key="2">
    <source>
        <dbReference type="EMBL" id="KAG2395933.1"/>
    </source>
</evidence>
<dbReference type="AlphaFoldDB" id="A0A8T0KBQ0"/>
<proteinExistence type="predicted"/>
<gene>
    <name evidence="2" type="ORF">HKW66_Vig0066910</name>
</gene>
<protein>
    <submittedName>
        <fullName evidence="2">Uncharacterized protein</fullName>
    </submittedName>
</protein>
<reference evidence="2 3" key="1">
    <citation type="submission" date="2020-05" db="EMBL/GenBank/DDBJ databases">
        <title>Vigna angularis (adzuki bean) Var. LongXiaoDou No. 4 denovo assembly.</title>
        <authorList>
            <person name="Xiang H."/>
        </authorList>
    </citation>
    <scope>NUCLEOTIDE SEQUENCE [LARGE SCALE GENOMIC DNA]</scope>
    <source>
        <tissue evidence="2">Leaf</tissue>
    </source>
</reference>
<feature type="region of interest" description="Disordered" evidence="1">
    <location>
        <begin position="63"/>
        <end position="109"/>
    </location>
</feature>